<keyword evidence="11" id="KW-1185">Reference proteome</keyword>
<dbReference type="InterPro" id="IPR006507">
    <property type="entry name" value="UPF0283"/>
</dbReference>
<reference evidence="10 11" key="1">
    <citation type="submission" date="2018-12" db="EMBL/GenBank/DDBJ databases">
        <authorList>
            <person name="Toschakov S.V."/>
        </authorList>
    </citation>
    <scope>NUCLEOTIDE SEQUENCE [LARGE SCALE GENOMIC DNA]</scope>
    <source>
        <strain evidence="10 11">GM2012</strain>
    </source>
</reference>
<protein>
    <submittedName>
        <fullName evidence="10">DUF697 domain-containing protein</fullName>
    </submittedName>
</protein>
<keyword evidence="7 9" id="KW-0472">Membrane</keyword>
<keyword evidence="5 9" id="KW-0812">Transmembrane</keyword>
<feature type="region of interest" description="Disordered" evidence="8">
    <location>
        <begin position="1"/>
        <end position="73"/>
    </location>
</feature>
<accession>A0A432MED7</accession>
<keyword evidence="6 9" id="KW-1133">Transmembrane helix</keyword>
<evidence type="ECO:0000256" key="1">
    <source>
        <dbReference type="ARBA" id="ARBA00004429"/>
    </source>
</evidence>
<name>A0A432MED7_9BACT</name>
<sequence>PAPAHAATTQATDHAPEDDRDGPASTQRRSRPVDSGIPTPSLDEALLGPIRAFADGPDDPVDSEQEDEADRDRRDRGAGVLLVLMATAVLLLFVASQAALFLDTLAGWPPILREIGYVLAAALGLLFAISAVGLVWRYLVLPVSPGLRLDRADSLSSRRSVQLQARRNVALAKRRLREFLERYPTDARHRRFLAATLGGNRDAARERVDRLLAQRDRLLSHDHATDADWVHEFENRILAPLDELAGAIITRHAVSVGWKTAVVPTGFLDGLIVAANAYHLIGALCRLYHLRADSWSTLKITLHVFANTFVAGRLEDFADAAADQAFEQLHDLIGAQIARSALSRVSSGVTQGTVNGLLLRRFGRFALRSLRPIRP</sequence>
<evidence type="ECO:0000256" key="9">
    <source>
        <dbReference type="SAM" id="Phobius"/>
    </source>
</evidence>
<evidence type="ECO:0000313" key="11">
    <source>
        <dbReference type="Proteomes" id="UP000280296"/>
    </source>
</evidence>
<comment type="caution">
    <text evidence="10">The sequence shown here is derived from an EMBL/GenBank/DDBJ whole genome shotgun (WGS) entry which is preliminary data.</text>
</comment>
<feature type="transmembrane region" description="Helical" evidence="9">
    <location>
        <begin position="80"/>
        <end position="102"/>
    </location>
</feature>
<comment type="similarity">
    <text evidence="2">Belongs to the UPF0283 family.</text>
</comment>
<gene>
    <name evidence="10" type="ORF">TsocGM_21815</name>
</gene>
<reference evidence="10 11" key="2">
    <citation type="submission" date="2019-01" db="EMBL/GenBank/DDBJ databases">
        <title>Tautonia sociabilis, a novel thermotolerant planctomycete of Isosphaeraceae family, isolated from a 4000 m deep subterranean habitat.</title>
        <authorList>
            <person name="Kovaleva O.L."/>
            <person name="Elcheninov A.G."/>
            <person name="Van Heerden E."/>
            <person name="Toshchakov S.V."/>
            <person name="Novikov A."/>
            <person name="Bonch-Osmolovskaya E.A."/>
            <person name="Kublanov I.V."/>
        </authorList>
    </citation>
    <scope>NUCLEOTIDE SEQUENCE [LARGE SCALE GENOMIC DNA]</scope>
    <source>
        <strain evidence="10 11">GM2012</strain>
    </source>
</reference>
<evidence type="ECO:0000256" key="6">
    <source>
        <dbReference type="ARBA" id="ARBA00022989"/>
    </source>
</evidence>
<dbReference type="Proteomes" id="UP000280296">
    <property type="component" value="Unassembled WGS sequence"/>
</dbReference>
<dbReference type="AlphaFoldDB" id="A0A432MED7"/>
<dbReference type="InterPro" id="IPR021147">
    <property type="entry name" value="DUF697"/>
</dbReference>
<dbReference type="Pfam" id="PF05128">
    <property type="entry name" value="DUF697"/>
    <property type="match status" value="1"/>
</dbReference>
<evidence type="ECO:0000256" key="4">
    <source>
        <dbReference type="ARBA" id="ARBA00022519"/>
    </source>
</evidence>
<evidence type="ECO:0000256" key="8">
    <source>
        <dbReference type="SAM" id="MobiDB-lite"/>
    </source>
</evidence>
<feature type="compositionally biased region" description="Low complexity" evidence="8">
    <location>
        <begin position="1"/>
        <end position="13"/>
    </location>
</feature>
<feature type="non-terminal residue" evidence="10">
    <location>
        <position position="1"/>
    </location>
</feature>
<feature type="compositionally biased region" description="Acidic residues" evidence="8">
    <location>
        <begin position="56"/>
        <end position="69"/>
    </location>
</feature>
<dbReference type="PANTHER" id="PTHR39342">
    <property type="entry name" value="UPF0283 MEMBRANE PROTEIN YCJF"/>
    <property type="match status" value="1"/>
</dbReference>
<evidence type="ECO:0000313" key="10">
    <source>
        <dbReference type="EMBL" id="RUL83672.1"/>
    </source>
</evidence>
<keyword evidence="4" id="KW-0997">Cell inner membrane</keyword>
<dbReference type="PANTHER" id="PTHR39342:SF1">
    <property type="entry name" value="UPF0283 MEMBRANE PROTEIN YCJF"/>
    <property type="match status" value="1"/>
</dbReference>
<evidence type="ECO:0000256" key="2">
    <source>
        <dbReference type="ARBA" id="ARBA00008255"/>
    </source>
</evidence>
<evidence type="ECO:0000256" key="7">
    <source>
        <dbReference type="ARBA" id="ARBA00023136"/>
    </source>
</evidence>
<keyword evidence="3" id="KW-1003">Cell membrane</keyword>
<feature type="transmembrane region" description="Helical" evidence="9">
    <location>
        <begin position="114"/>
        <end position="139"/>
    </location>
</feature>
<evidence type="ECO:0000256" key="3">
    <source>
        <dbReference type="ARBA" id="ARBA00022475"/>
    </source>
</evidence>
<dbReference type="GO" id="GO:0005886">
    <property type="term" value="C:plasma membrane"/>
    <property type="evidence" value="ECO:0007669"/>
    <property type="project" value="UniProtKB-SubCell"/>
</dbReference>
<comment type="subcellular location">
    <subcellularLocation>
        <location evidence="1">Cell inner membrane</location>
        <topology evidence="1">Multi-pass membrane protein</topology>
    </subcellularLocation>
</comment>
<organism evidence="10 11">
    <name type="scientific">Tautonia sociabilis</name>
    <dbReference type="NCBI Taxonomy" id="2080755"/>
    <lineage>
        <taxon>Bacteria</taxon>
        <taxon>Pseudomonadati</taxon>
        <taxon>Planctomycetota</taxon>
        <taxon>Planctomycetia</taxon>
        <taxon>Isosphaerales</taxon>
        <taxon>Isosphaeraceae</taxon>
        <taxon>Tautonia</taxon>
    </lineage>
</organism>
<dbReference type="EMBL" id="RYZH01000057">
    <property type="protein sequence ID" value="RUL83672.1"/>
    <property type="molecule type" value="Genomic_DNA"/>
</dbReference>
<dbReference type="RefSeq" id="WP_126727579.1">
    <property type="nucleotide sequence ID" value="NZ_RYZH01000057.1"/>
</dbReference>
<dbReference type="OrthoDB" id="9825589at2"/>
<evidence type="ECO:0000256" key="5">
    <source>
        <dbReference type="ARBA" id="ARBA00022692"/>
    </source>
</evidence>
<proteinExistence type="inferred from homology"/>